<dbReference type="Gene3D" id="3.40.30.10">
    <property type="entry name" value="Glutaredoxin"/>
    <property type="match status" value="1"/>
</dbReference>
<dbReference type="PATRIC" id="fig|512763.3.peg.1352"/>
<dbReference type="STRING" id="512763.DC20_06115"/>
<dbReference type="CDD" id="cd02947">
    <property type="entry name" value="TRX_family"/>
    <property type="match status" value="1"/>
</dbReference>
<protein>
    <submittedName>
        <fullName evidence="2">Thioredoxin</fullName>
    </submittedName>
</protein>
<keyword evidence="3" id="KW-1185">Reference proteome</keyword>
<reference evidence="2 3" key="1">
    <citation type="submission" date="2015-08" db="EMBL/GenBank/DDBJ databases">
        <title>Complete genome sequence of Rufibacter tibetensis strain 1351t, a radiation-resistant bacterium from tibet plateau.</title>
        <authorList>
            <person name="Dai J."/>
        </authorList>
    </citation>
    <scope>NUCLEOTIDE SEQUENCE [LARGE SCALE GENOMIC DNA]</scope>
    <source>
        <strain evidence="2 3">1351</strain>
    </source>
</reference>
<dbReference type="EMBL" id="CP012643">
    <property type="protein sequence ID" value="ALJ01259.1"/>
    <property type="molecule type" value="Genomic_DNA"/>
</dbReference>
<organism evidence="2 3">
    <name type="scientific">Rufibacter tibetensis</name>
    <dbReference type="NCBI Taxonomy" id="512763"/>
    <lineage>
        <taxon>Bacteria</taxon>
        <taxon>Pseudomonadati</taxon>
        <taxon>Bacteroidota</taxon>
        <taxon>Cytophagia</taxon>
        <taxon>Cytophagales</taxon>
        <taxon>Hymenobacteraceae</taxon>
        <taxon>Rufibacter</taxon>
    </lineage>
</organism>
<dbReference type="OrthoDB" id="882770at2"/>
<feature type="domain" description="Thioredoxin" evidence="1">
    <location>
        <begin position="5"/>
        <end position="84"/>
    </location>
</feature>
<gene>
    <name evidence="2" type="ORF">DC20_06115</name>
</gene>
<name>A0A0P0C7L3_9BACT</name>
<accession>A0A0P0C7L3</accession>
<evidence type="ECO:0000313" key="3">
    <source>
        <dbReference type="Proteomes" id="UP000061382"/>
    </source>
</evidence>
<dbReference type="SUPFAM" id="SSF52833">
    <property type="entry name" value="Thioredoxin-like"/>
    <property type="match status" value="1"/>
</dbReference>
<sequence>MAIQTSSDKELRNIIFQRERVIVKFIDEDCLICKALAPSFKTFSEDPTYKEVTFLQMEASENPVSSKEVKLTGTPFFAIYFRGTLRDCALLSSEAEVKKFLDRLVACKE</sequence>
<evidence type="ECO:0000313" key="2">
    <source>
        <dbReference type="EMBL" id="ALJ01259.1"/>
    </source>
</evidence>
<evidence type="ECO:0000259" key="1">
    <source>
        <dbReference type="Pfam" id="PF00085"/>
    </source>
</evidence>
<dbReference type="Pfam" id="PF00085">
    <property type="entry name" value="Thioredoxin"/>
    <property type="match status" value="1"/>
</dbReference>
<dbReference type="AlphaFoldDB" id="A0A0P0C7L3"/>
<dbReference type="InterPro" id="IPR036249">
    <property type="entry name" value="Thioredoxin-like_sf"/>
</dbReference>
<proteinExistence type="predicted"/>
<dbReference type="InterPro" id="IPR013766">
    <property type="entry name" value="Thioredoxin_domain"/>
</dbReference>
<dbReference type="KEGG" id="rti:DC20_06115"/>
<dbReference type="Proteomes" id="UP000061382">
    <property type="component" value="Chromosome"/>
</dbReference>